<evidence type="ECO:0000313" key="5">
    <source>
        <dbReference type="Proteomes" id="UP000694388"/>
    </source>
</evidence>
<accession>A0A8C4Q622</accession>
<dbReference type="GO" id="GO:0070679">
    <property type="term" value="F:inositol 1,4,5 trisphosphate binding"/>
    <property type="evidence" value="ECO:0007669"/>
    <property type="project" value="TreeGrafter"/>
</dbReference>
<reference evidence="4" key="2">
    <citation type="submission" date="2025-09" db="UniProtKB">
        <authorList>
            <consortium name="Ensembl"/>
        </authorList>
    </citation>
    <scope>IDENTIFICATION</scope>
</reference>
<reference evidence="4" key="1">
    <citation type="submission" date="2025-08" db="UniProtKB">
        <authorList>
            <consortium name="Ensembl"/>
        </authorList>
    </citation>
    <scope>IDENTIFICATION</scope>
</reference>
<dbReference type="Proteomes" id="UP000694388">
    <property type="component" value="Unplaced"/>
</dbReference>
<evidence type="ECO:0000313" key="4">
    <source>
        <dbReference type="Ensembl" id="ENSEBUP00000010304.1"/>
    </source>
</evidence>
<dbReference type="AlphaFoldDB" id="A0A8C4Q622"/>
<dbReference type="GeneTree" id="ENSGT01060000248588"/>
<keyword evidence="2" id="KW-0406">Ion transport</keyword>
<dbReference type="GO" id="GO:0005886">
    <property type="term" value="C:plasma membrane"/>
    <property type="evidence" value="ECO:0007669"/>
    <property type="project" value="TreeGrafter"/>
</dbReference>
<keyword evidence="1" id="KW-0813">Transport</keyword>
<dbReference type="InterPro" id="IPR002153">
    <property type="entry name" value="TRPC_channel"/>
</dbReference>
<keyword evidence="3" id="KW-0407">Ion channel</keyword>
<dbReference type="GO" id="GO:0051480">
    <property type="term" value="P:regulation of cytosolic calcium ion concentration"/>
    <property type="evidence" value="ECO:0007669"/>
    <property type="project" value="TreeGrafter"/>
</dbReference>
<dbReference type="PRINTS" id="PR01097">
    <property type="entry name" value="TRNSRECEPTRP"/>
</dbReference>
<dbReference type="GO" id="GO:0015279">
    <property type="term" value="F:store-operated calcium channel activity"/>
    <property type="evidence" value="ECO:0007669"/>
    <property type="project" value="TreeGrafter"/>
</dbReference>
<dbReference type="PANTHER" id="PTHR10117:SF54">
    <property type="entry name" value="TRANSIENT RECEPTOR POTENTIAL-GAMMA PROTEIN"/>
    <property type="match status" value="1"/>
</dbReference>
<evidence type="ECO:0000256" key="3">
    <source>
        <dbReference type="ARBA" id="ARBA00023303"/>
    </source>
</evidence>
<evidence type="ECO:0000256" key="2">
    <source>
        <dbReference type="ARBA" id="ARBA00023065"/>
    </source>
</evidence>
<dbReference type="GO" id="GO:0034703">
    <property type="term" value="C:cation channel complex"/>
    <property type="evidence" value="ECO:0007669"/>
    <property type="project" value="TreeGrafter"/>
</dbReference>
<organism evidence="4 5">
    <name type="scientific">Eptatretus burgeri</name>
    <name type="common">Inshore hagfish</name>
    <dbReference type="NCBI Taxonomy" id="7764"/>
    <lineage>
        <taxon>Eukaryota</taxon>
        <taxon>Metazoa</taxon>
        <taxon>Chordata</taxon>
        <taxon>Craniata</taxon>
        <taxon>Vertebrata</taxon>
        <taxon>Cyclostomata</taxon>
        <taxon>Myxini</taxon>
        <taxon>Myxiniformes</taxon>
        <taxon>Myxinidae</taxon>
        <taxon>Eptatretinae</taxon>
        <taxon>Eptatretus</taxon>
    </lineage>
</organism>
<proteinExistence type="predicted"/>
<keyword evidence="5" id="KW-1185">Reference proteome</keyword>
<evidence type="ECO:0000256" key="1">
    <source>
        <dbReference type="ARBA" id="ARBA00022448"/>
    </source>
</evidence>
<sequence length="168" mass="19203">MTLFDKLMLLPLHYLIVLCSFLPRQNNLSSSMNLNLRYLKKKYIKDGCLIILLCAIAVQDDADVEWKFARAKLWISYFEEGRTLPVPFNLVPSPKSIAYCLLGIGPKILRVCKRASSERAVNSVPEMESISKDQTSQVSMRSVENRSINSISHQPTRYQVSMHMRCSC</sequence>
<dbReference type="PANTHER" id="PTHR10117">
    <property type="entry name" value="TRANSIENT RECEPTOR POTENTIAL CHANNEL"/>
    <property type="match status" value="1"/>
</dbReference>
<dbReference type="Ensembl" id="ENSEBUT00000010849.1">
    <property type="protein sequence ID" value="ENSEBUP00000010304.1"/>
    <property type="gene ID" value="ENSEBUG00000006627.1"/>
</dbReference>
<name>A0A8C4Q622_EPTBU</name>
<protein>
    <submittedName>
        <fullName evidence="4">Uncharacterized protein</fullName>
    </submittedName>
</protein>